<dbReference type="EMBL" id="MFGM01000067">
    <property type="protein sequence ID" value="OGF34817.1"/>
    <property type="molecule type" value="Genomic_DNA"/>
</dbReference>
<gene>
    <name evidence="2" type="ORF">A2482_01960</name>
</gene>
<feature type="transmembrane region" description="Helical" evidence="1">
    <location>
        <begin position="50"/>
        <end position="72"/>
    </location>
</feature>
<protein>
    <submittedName>
        <fullName evidence="2">Uncharacterized protein</fullName>
    </submittedName>
</protein>
<keyword evidence="1" id="KW-0812">Transmembrane</keyword>
<evidence type="ECO:0000313" key="3">
    <source>
        <dbReference type="Proteomes" id="UP000178656"/>
    </source>
</evidence>
<reference evidence="2 3" key="1">
    <citation type="journal article" date="2016" name="Nat. Commun.">
        <title>Thousands of microbial genomes shed light on interconnected biogeochemical processes in an aquifer system.</title>
        <authorList>
            <person name="Anantharaman K."/>
            <person name="Brown C.T."/>
            <person name="Hug L.A."/>
            <person name="Sharon I."/>
            <person name="Castelle C.J."/>
            <person name="Probst A.J."/>
            <person name="Thomas B.C."/>
            <person name="Singh A."/>
            <person name="Wilkins M.J."/>
            <person name="Karaoz U."/>
            <person name="Brodie E.L."/>
            <person name="Williams K.H."/>
            <person name="Hubbard S.S."/>
            <person name="Banfield J.F."/>
        </authorList>
    </citation>
    <scope>NUCLEOTIDE SEQUENCE [LARGE SCALE GENOMIC DNA]</scope>
</reference>
<name>A0A1F5T789_9BACT</name>
<organism evidence="2 3">
    <name type="scientific">Candidatus Falkowbacteria bacterium RIFOXYC2_FULL_48_21</name>
    <dbReference type="NCBI Taxonomy" id="1798005"/>
    <lineage>
        <taxon>Bacteria</taxon>
        <taxon>Candidatus Falkowiibacteriota</taxon>
    </lineage>
</organism>
<sequence>MKKTWKERMKVAVDDKLWLAVEALITAIGATCLFCLFTIISVYFVRFELWSELLLLFILLYALCNWVLFVLYKYGEPFERSSVMWWLVLGLQFCSLASACAMAITFISLSGLDVIDACLMLLSGVLVVLGIRSIRKWNNKRKEKDHD</sequence>
<evidence type="ECO:0000313" key="2">
    <source>
        <dbReference type="EMBL" id="OGF34817.1"/>
    </source>
</evidence>
<dbReference type="AlphaFoldDB" id="A0A1F5T789"/>
<dbReference type="Proteomes" id="UP000178656">
    <property type="component" value="Unassembled WGS sequence"/>
</dbReference>
<feature type="transmembrane region" description="Helical" evidence="1">
    <location>
        <begin position="84"/>
        <end position="108"/>
    </location>
</feature>
<proteinExistence type="predicted"/>
<feature type="transmembrane region" description="Helical" evidence="1">
    <location>
        <begin position="114"/>
        <end position="134"/>
    </location>
</feature>
<keyword evidence="1" id="KW-0472">Membrane</keyword>
<feature type="transmembrane region" description="Helical" evidence="1">
    <location>
        <begin position="21"/>
        <end position="44"/>
    </location>
</feature>
<accession>A0A1F5T789</accession>
<keyword evidence="1" id="KW-1133">Transmembrane helix</keyword>
<evidence type="ECO:0000256" key="1">
    <source>
        <dbReference type="SAM" id="Phobius"/>
    </source>
</evidence>
<comment type="caution">
    <text evidence="2">The sequence shown here is derived from an EMBL/GenBank/DDBJ whole genome shotgun (WGS) entry which is preliminary data.</text>
</comment>